<accession>A0A9X1YP08</accession>
<feature type="region of interest" description="Disordered" evidence="6">
    <location>
        <begin position="308"/>
        <end position="331"/>
    </location>
</feature>
<feature type="region of interest" description="Disordered" evidence="6">
    <location>
        <begin position="514"/>
        <end position="551"/>
    </location>
</feature>
<evidence type="ECO:0000313" key="8">
    <source>
        <dbReference type="EMBL" id="MCK9689591.1"/>
    </source>
</evidence>
<dbReference type="AlphaFoldDB" id="A0A9X1YP08"/>
<dbReference type="InterPro" id="IPR000719">
    <property type="entry name" value="Prot_kinase_dom"/>
</dbReference>
<dbReference type="Gene3D" id="1.10.510.10">
    <property type="entry name" value="Transferase(Phosphotransferase) domain 1"/>
    <property type="match status" value="1"/>
</dbReference>
<evidence type="ECO:0000256" key="5">
    <source>
        <dbReference type="PROSITE-ProRule" id="PRU10141"/>
    </source>
</evidence>
<gene>
    <name evidence="8" type="ORF">LPC04_28060</name>
</gene>
<proteinExistence type="predicted"/>
<keyword evidence="1" id="KW-0808">Transferase</keyword>
<dbReference type="Proteomes" id="UP001139353">
    <property type="component" value="Unassembled WGS sequence"/>
</dbReference>
<feature type="region of interest" description="Disordered" evidence="6">
    <location>
        <begin position="344"/>
        <end position="365"/>
    </location>
</feature>
<dbReference type="GO" id="GO:0004713">
    <property type="term" value="F:protein tyrosine kinase activity"/>
    <property type="evidence" value="ECO:0007669"/>
    <property type="project" value="InterPro"/>
</dbReference>
<feature type="region of interest" description="Disordered" evidence="6">
    <location>
        <begin position="1"/>
        <end position="21"/>
    </location>
</feature>
<keyword evidence="4 5" id="KW-0067">ATP-binding</keyword>
<keyword evidence="2 5" id="KW-0547">Nucleotide-binding</keyword>
<dbReference type="SUPFAM" id="SSF56112">
    <property type="entry name" value="Protein kinase-like (PK-like)"/>
    <property type="match status" value="1"/>
</dbReference>
<evidence type="ECO:0000313" key="9">
    <source>
        <dbReference type="Proteomes" id="UP001139353"/>
    </source>
</evidence>
<dbReference type="EMBL" id="JAJLJH010000016">
    <property type="protein sequence ID" value="MCK9689591.1"/>
    <property type="molecule type" value="Genomic_DNA"/>
</dbReference>
<dbReference type="PANTHER" id="PTHR43289:SF34">
    <property type="entry name" value="SERINE_THREONINE-PROTEIN KINASE YBDM-RELATED"/>
    <property type="match status" value="1"/>
</dbReference>
<keyword evidence="3 8" id="KW-0418">Kinase</keyword>
<dbReference type="GO" id="GO:0005524">
    <property type="term" value="F:ATP binding"/>
    <property type="evidence" value="ECO:0007669"/>
    <property type="project" value="UniProtKB-UniRule"/>
</dbReference>
<dbReference type="Pfam" id="PF00069">
    <property type="entry name" value="Pkinase"/>
    <property type="match status" value="1"/>
</dbReference>
<evidence type="ECO:0000256" key="6">
    <source>
        <dbReference type="SAM" id="MobiDB-lite"/>
    </source>
</evidence>
<feature type="domain" description="Protein kinase" evidence="7">
    <location>
        <begin position="31"/>
        <end position="305"/>
    </location>
</feature>
<feature type="compositionally biased region" description="Low complexity" evidence="6">
    <location>
        <begin position="309"/>
        <end position="324"/>
    </location>
</feature>
<dbReference type="PANTHER" id="PTHR43289">
    <property type="entry name" value="MITOGEN-ACTIVATED PROTEIN KINASE KINASE KINASE 20-RELATED"/>
    <property type="match status" value="1"/>
</dbReference>
<keyword evidence="9" id="KW-1185">Reference proteome</keyword>
<evidence type="ECO:0000256" key="4">
    <source>
        <dbReference type="ARBA" id="ARBA00022840"/>
    </source>
</evidence>
<dbReference type="PROSITE" id="PS00107">
    <property type="entry name" value="PROTEIN_KINASE_ATP"/>
    <property type="match status" value="1"/>
</dbReference>
<dbReference type="GO" id="GO:0004674">
    <property type="term" value="F:protein serine/threonine kinase activity"/>
    <property type="evidence" value="ECO:0007669"/>
    <property type="project" value="UniProtKB-KW"/>
</dbReference>
<sequence length="606" mass="64057">MSDPSNTRSGAAVPAESGNDALPTGTRLAEFEIREVLGAGGFGIVYRAWDHALQRDVALKEYMPVSLAGRGAGQRVTLRTSAHDDSFAVGLQSFVNEARLLARFDHPALVKVFRFWEGNGTAYMAMPLYKGRNLRELRKERGAGGFDDAWMRALIEPLLGALETMHDAAVYHRDIAPDNILWCDNQRPVLLDFGAARLVLADRTQNVTAILKPQFAPIEQYAETQSMRQGPWTDLYALAGTCYFLLTGRAPLPATGRVMGDELEPLARIAPRGCSKELLRVLDWAMAVRPQDRPQSVTQMRDALAGRSAVPGPATAQASAATASPAPPVDAGYEKTIQATMRVAPTQRIPAPPAPARPSRHPDELEAPERSVMLPPKSQSPLKALVLLLVLGAAAAGAWTTRQQWMPMVGLKTAALAAAEAASAPDIAASDAAGSPVAASAPVAEAASASAPPSQALATTEEAVASTPAVVEAASAAPEPARAAEKAEAAARAKSAREARGKALEARIAALKLPPPVLPPPPPGAAGATDTSAVAKPAPETVAPVPSAAAPAARAPNWREVCADQEPAKIAACVKKLCDNDARFEHYPICKRMRRQELQQQRTGSE</sequence>
<dbReference type="RefSeq" id="WP_275685642.1">
    <property type="nucleotide sequence ID" value="NZ_JAJLJH010000016.1"/>
</dbReference>
<reference evidence="8" key="1">
    <citation type="submission" date="2021-11" db="EMBL/GenBank/DDBJ databases">
        <title>BS-T2-15 a new species belonging to the Comamonadaceae family isolated from the soil of a French oak forest.</title>
        <authorList>
            <person name="Mieszkin S."/>
            <person name="Alain K."/>
        </authorList>
    </citation>
    <scope>NUCLEOTIDE SEQUENCE</scope>
    <source>
        <strain evidence="8">BS-T2-15</strain>
    </source>
</reference>
<dbReference type="InterPro" id="IPR020635">
    <property type="entry name" value="Tyr_kinase_cat_dom"/>
</dbReference>
<evidence type="ECO:0000256" key="1">
    <source>
        <dbReference type="ARBA" id="ARBA00022679"/>
    </source>
</evidence>
<keyword evidence="8" id="KW-0723">Serine/threonine-protein kinase</keyword>
<dbReference type="InterPro" id="IPR017441">
    <property type="entry name" value="Protein_kinase_ATP_BS"/>
</dbReference>
<dbReference type="Gene3D" id="3.30.200.20">
    <property type="entry name" value="Phosphorylase Kinase, domain 1"/>
    <property type="match status" value="1"/>
</dbReference>
<dbReference type="PROSITE" id="PS50011">
    <property type="entry name" value="PROTEIN_KINASE_DOM"/>
    <property type="match status" value="1"/>
</dbReference>
<feature type="compositionally biased region" description="Low complexity" evidence="6">
    <location>
        <begin position="537"/>
        <end position="551"/>
    </location>
</feature>
<dbReference type="InterPro" id="IPR011009">
    <property type="entry name" value="Kinase-like_dom_sf"/>
</dbReference>
<protein>
    <submittedName>
        <fullName evidence="8">Serine/threonine protein kinase</fullName>
    </submittedName>
</protein>
<evidence type="ECO:0000256" key="2">
    <source>
        <dbReference type="ARBA" id="ARBA00022741"/>
    </source>
</evidence>
<dbReference type="SMART" id="SM00219">
    <property type="entry name" value="TyrKc"/>
    <property type="match status" value="1"/>
</dbReference>
<comment type="caution">
    <text evidence="8">The sequence shown here is derived from an EMBL/GenBank/DDBJ whole genome shotgun (WGS) entry which is preliminary data.</text>
</comment>
<feature type="compositionally biased region" description="Pro residues" evidence="6">
    <location>
        <begin position="514"/>
        <end position="524"/>
    </location>
</feature>
<evidence type="ECO:0000256" key="3">
    <source>
        <dbReference type="ARBA" id="ARBA00022777"/>
    </source>
</evidence>
<name>A0A9X1YP08_9BURK</name>
<organism evidence="8 9">
    <name type="scientific">Scleromatobacter humisilvae</name>
    <dbReference type="NCBI Taxonomy" id="2897159"/>
    <lineage>
        <taxon>Bacteria</taxon>
        <taxon>Pseudomonadati</taxon>
        <taxon>Pseudomonadota</taxon>
        <taxon>Betaproteobacteria</taxon>
        <taxon>Burkholderiales</taxon>
        <taxon>Sphaerotilaceae</taxon>
        <taxon>Scleromatobacter</taxon>
    </lineage>
</organism>
<evidence type="ECO:0000259" key="7">
    <source>
        <dbReference type="PROSITE" id="PS50011"/>
    </source>
</evidence>
<dbReference type="CDD" id="cd14014">
    <property type="entry name" value="STKc_PknB_like"/>
    <property type="match status" value="1"/>
</dbReference>
<feature type="binding site" evidence="5">
    <location>
        <position position="60"/>
    </location>
    <ligand>
        <name>ATP</name>
        <dbReference type="ChEBI" id="CHEBI:30616"/>
    </ligand>
</feature>